<organism evidence="1 2">
    <name type="scientific">Trichophyton equinum (strain ATCC MYA-4606 / CBS 127.97)</name>
    <name type="common">Horse ringworm fungus</name>
    <dbReference type="NCBI Taxonomy" id="559882"/>
    <lineage>
        <taxon>Eukaryota</taxon>
        <taxon>Fungi</taxon>
        <taxon>Dikarya</taxon>
        <taxon>Ascomycota</taxon>
        <taxon>Pezizomycotina</taxon>
        <taxon>Eurotiomycetes</taxon>
        <taxon>Eurotiomycetidae</taxon>
        <taxon>Onygenales</taxon>
        <taxon>Arthrodermataceae</taxon>
        <taxon>Trichophyton</taxon>
    </lineage>
</organism>
<protein>
    <submittedName>
        <fullName evidence="1">Uncharacterized protein</fullName>
    </submittedName>
</protein>
<sequence length="238" mass="26820">MGFDAALPSRRLFDKWDLQHSPGAGCKEALRLDLNMGVIGQGRYPAVRIEILLSMAPVEQLRRVLRKISQSQSNKHYHPSSWSFGRQREVSKMFFECHCVSYKLPIGLRRVHMGTIVLLVKLWRKQTIANLTTAERNLADPAWRVGVRSFRSASLVSPTLSLGLLFGELFVNNYLGLGSEVSATLVILRVNFLDRLTGDEDLASKTMRCFVCHYSAIRGGTDLAEGPQEAFFQQSFML</sequence>
<gene>
    <name evidence="1" type="ORF">TEQG_06380</name>
</gene>
<dbReference type="VEuPathDB" id="FungiDB:TEQG_06380"/>
<dbReference type="EMBL" id="DS995759">
    <property type="protein sequence ID" value="EGE07396.1"/>
    <property type="molecule type" value="Genomic_DNA"/>
</dbReference>
<reference evidence="2" key="1">
    <citation type="journal article" date="2012" name="MBio">
        <title>Comparative genome analysis of Trichophyton rubrum and related dermatophytes reveals candidate genes involved in infection.</title>
        <authorList>
            <person name="Martinez D.A."/>
            <person name="Oliver B.G."/>
            <person name="Graeser Y."/>
            <person name="Goldberg J.M."/>
            <person name="Li W."/>
            <person name="Martinez-Rossi N.M."/>
            <person name="Monod M."/>
            <person name="Shelest E."/>
            <person name="Barton R.C."/>
            <person name="Birch E."/>
            <person name="Brakhage A.A."/>
            <person name="Chen Z."/>
            <person name="Gurr S.J."/>
            <person name="Heiman D."/>
            <person name="Heitman J."/>
            <person name="Kosti I."/>
            <person name="Rossi A."/>
            <person name="Saif S."/>
            <person name="Samalova M."/>
            <person name="Saunders C.W."/>
            <person name="Shea T."/>
            <person name="Summerbell R.C."/>
            <person name="Xu J."/>
            <person name="Young S."/>
            <person name="Zeng Q."/>
            <person name="Birren B.W."/>
            <person name="Cuomo C.A."/>
            <person name="White T.C."/>
        </authorList>
    </citation>
    <scope>NUCLEOTIDE SEQUENCE [LARGE SCALE GENOMIC DNA]</scope>
    <source>
        <strain evidence="2">ATCC MYA-4606 / CBS 127.97</strain>
    </source>
</reference>
<dbReference type="HOGENOM" id="CLU_1166562_0_0_1"/>
<dbReference type="Proteomes" id="UP000009169">
    <property type="component" value="Unassembled WGS sequence"/>
</dbReference>
<dbReference type="AlphaFoldDB" id="F2PZS8"/>
<keyword evidence="2" id="KW-1185">Reference proteome</keyword>
<proteinExistence type="predicted"/>
<evidence type="ECO:0000313" key="1">
    <source>
        <dbReference type="EMBL" id="EGE07396.1"/>
    </source>
</evidence>
<name>F2PZS8_TRIEC</name>
<evidence type="ECO:0000313" key="2">
    <source>
        <dbReference type="Proteomes" id="UP000009169"/>
    </source>
</evidence>
<accession>F2PZS8</accession>